<sequence length="67" mass="7830">MTKLWIRVSVRGRVMCRRGSLPLPYENPDGKQPEEKTQRRPLRLGPIGERTNNSCLFLIPPLLLFKR</sequence>
<reference evidence="2" key="1">
    <citation type="submission" date="2014-11" db="EMBL/GenBank/DDBJ databases">
        <authorList>
            <person name="Amaro Gonzalez C."/>
        </authorList>
    </citation>
    <scope>NUCLEOTIDE SEQUENCE</scope>
</reference>
<name>A0A0E9R2A0_ANGAN</name>
<reference evidence="2" key="2">
    <citation type="journal article" date="2015" name="Fish Shellfish Immunol.">
        <title>Early steps in the European eel (Anguilla anguilla)-Vibrio vulnificus interaction in the gills: Role of the RtxA13 toxin.</title>
        <authorList>
            <person name="Callol A."/>
            <person name="Pajuelo D."/>
            <person name="Ebbesson L."/>
            <person name="Teles M."/>
            <person name="MacKenzie S."/>
            <person name="Amaro C."/>
        </authorList>
    </citation>
    <scope>NUCLEOTIDE SEQUENCE</scope>
</reference>
<accession>A0A0E9R2A0</accession>
<evidence type="ECO:0000256" key="1">
    <source>
        <dbReference type="SAM" id="MobiDB-lite"/>
    </source>
</evidence>
<feature type="compositionally biased region" description="Basic and acidic residues" evidence="1">
    <location>
        <begin position="28"/>
        <end position="38"/>
    </location>
</feature>
<proteinExistence type="predicted"/>
<dbReference type="AlphaFoldDB" id="A0A0E9R2A0"/>
<evidence type="ECO:0000313" key="2">
    <source>
        <dbReference type="EMBL" id="JAH23281.1"/>
    </source>
</evidence>
<feature type="region of interest" description="Disordered" evidence="1">
    <location>
        <begin position="21"/>
        <end position="46"/>
    </location>
</feature>
<organism evidence="2">
    <name type="scientific">Anguilla anguilla</name>
    <name type="common">European freshwater eel</name>
    <name type="synonym">Muraena anguilla</name>
    <dbReference type="NCBI Taxonomy" id="7936"/>
    <lineage>
        <taxon>Eukaryota</taxon>
        <taxon>Metazoa</taxon>
        <taxon>Chordata</taxon>
        <taxon>Craniata</taxon>
        <taxon>Vertebrata</taxon>
        <taxon>Euteleostomi</taxon>
        <taxon>Actinopterygii</taxon>
        <taxon>Neopterygii</taxon>
        <taxon>Teleostei</taxon>
        <taxon>Anguilliformes</taxon>
        <taxon>Anguillidae</taxon>
        <taxon>Anguilla</taxon>
    </lineage>
</organism>
<protein>
    <submittedName>
        <fullName evidence="2">Uncharacterized protein</fullName>
    </submittedName>
</protein>
<dbReference type="EMBL" id="GBXM01085296">
    <property type="protein sequence ID" value="JAH23281.1"/>
    <property type="molecule type" value="Transcribed_RNA"/>
</dbReference>